<dbReference type="AlphaFoldDB" id="A0A816RRR2"/>
<comment type="similarity">
    <text evidence="1">Belongs to the DRM1/ARP family.</text>
</comment>
<proteinExistence type="inferred from homology"/>
<feature type="compositionally biased region" description="Low complexity" evidence="2">
    <location>
        <begin position="48"/>
        <end position="65"/>
    </location>
</feature>
<dbReference type="Proteomes" id="UP001295469">
    <property type="component" value="Chromosome C01"/>
</dbReference>
<accession>A0A816RRR2</accession>
<dbReference type="PANTHER" id="PTHR33565">
    <property type="entry name" value="DORMANCY-ASSOCIATED PROTEIN 1"/>
    <property type="match status" value="1"/>
</dbReference>
<dbReference type="PANTHER" id="PTHR33565:SF28">
    <property type="entry name" value="BNAA01G29540D PROTEIN"/>
    <property type="match status" value="1"/>
</dbReference>
<organism evidence="3">
    <name type="scientific">Brassica napus</name>
    <name type="common">Rape</name>
    <dbReference type="NCBI Taxonomy" id="3708"/>
    <lineage>
        <taxon>Eukaryota</taxon>
        <taxon>Viridiplantae</taxon>
        <taxon>Streptophyta</taxon>
        <taxon>Embryophyta</taxon>
        <taxon>Tracheophyta</taxon>
        <taxon>Spermatophyta</taxon>
        <taxon>Magnoliopsida</taxon>
        <taxon>eudicotyledons</taxon>
        <taxon>Gunneridae</taxon>
        <taxon>Pentapetalae</taxon>
        <taxon>rosids</taxon>
        <taxon>malvids</taxon>
        <taxon>Brassicales</taxon>
        <taxon>Brassicaceae</taxon>
        <taxon>Brassiceae</taxon>
        <taxon>Brassica</taxon>
    </lineage>
</organism>
<feature type="region of interest" description="Disordered" evidence="2">
    <location>
        <begin position="15"/>
        <end position="66"/>
    </location>
</feature>
<reference evidence="3" key="1">
    <citation type="submission" date="2021-01" db="EMBL/GenBank/DDBJ databases">
        <authorList>
            <consortium name="Genoscope - CEA"/>
            <person name="William W."/>
        </authorList>
    </citation>
    <scope>NUCLEOTIDE SEQUENCE</scope>
</reference>
<evidence type="ECO:0000256" key="1">
    <source>
        <dbReference type="ARBA" id="ARBA00010502"/>
    </source>
</evidence>
<dbReference type="EMBL" id="HG994365">
    <property type="protein sequence ID" value="CAF2079031.1"/>
    <property type="molecule type" value="Genomic_DNA"/>
</dbReference>
<dbReference type="InterPro" id="IPR008406">
    <property type="entry name" value="DRM/ARP"/>
</dbReference>
<protein>
    <submittedName>
        <fullName evidence="3">(rape) hypothetical protein</fullName>
    </submittedName>
</protein>
<name>A0A816RRR2_BRANA</name>
<gene>
    <name evidence="3" type="ORF">DARMORV10_C01P50450.1</name>
</gene>
<evidence type="ECO:0000313" key="3">
    <source>
        <dbReference type="EMBL" id="CAF2079031.1"/>
    </source>
</evidence>
<feature type="compositionally biased region" description="Polar residues" evidence="2">
    <location>
        <begin position="27"/>
        <end position="38"/>
    </location>
</feature>
<evidence type="ECO:0000256" key="2">
    <source>
        <dbReference type="SAM" id="MobiDB-lite"/>
    </source>
</evidence>
<dbReference type="Pfam" id="PF05564">
    <property type="entry name" value="Auxin_repressed"/>
    <property type="match status" value="1"/>
</dbReference>
<sequence>MGLLHKLWDETVAGPAPENGLKKLRNHNSATKNSNQKLMVNPGRVLDSPVGSSTPGSPLTPGTPSETHATSLNACDWFDLHLFSFSYGSSLSFLLLLA</sequence>